<accession>A0A9P7H2K2</accession>
<feature type="domain" description="DUS-like FMN-binding" evidence="16">
    <location>
        <begin position="769"/>
        <end position="986"/>
    </location>
</feature>
<evidence type="ECO:0000256" key="14">
    <source>
        <dbReference type="SAM" id="Coils"/>
    </source>
</evidence>
<evidence type="ECO:0000256" key="7">
    <source>
        <dbReference type="ARBA" id="ARBA00022771"/>
    </source>
</evidence>
<evidence type="ECO:0000256" key="15">
    <source>
        <dbReference type="SAM" id="MobiDB-lite"/>
    </source>
</evidence>
<gene>
    <name evidence="18" type="ORF">KAF25_001826</name>
</gene>
<dbReference type="Gene3D" id="3.20.20.70">
    <property type="entry name" value="Aldolase class I"/>
    <property type="match status" value="1"/>
</dbReference>
<evidence type="ECO:0000313" key="19">
    <source>
        <dbReference type="Proteomes" id="UP000782241"/>
    </source>
</evidence>
<dbReference type="Pfam" id="PF01485">
    <property type="entry name" value="IBR"/>
    <property type="match status" value="1"/>
</dbReference>
<evidence type="ECO:0000256" key="10">
    <source>
        <dbReference type="ARBA" id="ARBA00023002"/>
    </source>
</evidence>
<keyword evidence="7" id="KW-0863">Zinc-finger</keyword>
<dbReference type="InterPro" id="IPR013785">
    <property type="entry name" value="Aldolase_TIM"/>
</dbReference>
<keyword evidence="10" id="KW-0560">Oxidoreductase</keyword>
<dbReference type="InterPro" id="IPR002867">
    <property type="entry name" value="IBR_dom"/>
</dbReference>
<dbReference type="Proteomes" id="UP000782241">
    <property type="component" value="Unassembled WGS sequence"/>
</dbReference>
<feature type="domain" description="IBR" evidence="17">
    <location>
        <begin position="362"/>
        <end position="410"/>
    </location>
</feature>
<dbReference type="GO" id="GO:0017150">
    <property type="term" value="F:tRNA dihydrouridine synthase activity"/>
    <property type="evidence" value="ECO:0007669"/>
    <property type="project" value="InterPro"/>
</dbReference>
<dbReference type="PANTHER" id="PTHR11082">
    <property type="entry name" value="TRNA-DIHYDROURIDINE SYNTHASE"/>
    <property type="match status" value="1"/>
</dbReference>
<keyword evidence="5" id="KW-0819">tRNA processing</keyword>
<evidence type="ECO:0000259" key="16">
    <source>
        <dbReference type="Pfam" id="PF01207"/>
    </source>
</evidence>
<keyword evidence="9" id="KW-0862">Zinc</keyword>
<keyword evidence="6" id="KW-0479">Metal-binding</keyword>
<evidence type="ECO:0000256" key="5">
    <source>
        <dbReference type="ARBA" id="ARBA00022694"/>
    </source>
</evidence>
<dbReference type="GO" id="GO:0050660">
    <property type="term" value="F:flavin adenine dinucleotide binding"/>
    <property type="evidence" value="ECO:0007669"/>
    <property type="project" value="InterPro"/>
</dbReference>
<dbReference type="CDD" id="cd02801">
    <property type="entry name" value="DUS_like_FMN"/>
    <property type="match status" value="1"/>
</dbReference>
<evidence type="ECO:0000256" key="3">
    <source>
        <dbReference type="ARBA" id="ARBA00022643"/>
    </source>
</evidence>
<comment type="catalytic activity">
    <reaction evidence="12">
        <text>a 5,6-dihydrouridine in mRNA + NAD(+) = a uridine in mRNA + NADH + H(+)</text>
        <dbReference type="Rhea" id="RHEA:69851"/>
        <dbReference type="Rhea" id="RHEA-COMP:14658"/>
        <dbReference type="Rhea" id="RHEA-COMP:17789"/>
        <dbReference type="ChEBI" id="CHEBI:15378"/>
        <dbReference type="ChEBI" id="CHEBI:57540"/>
        <dbReference type="ChEBI" id="CHEBI:57945"/>
        <dbReference type="ChEBI" id="CHEBI:65315"/>
        <dbReference type="ChEBI" id="CHEBI:74443"/>
    </reaction>
    <physiologicalReaction direction="right-to-left" evidence="12">
        <dbReference type="Rhea" id="RHEA:69853"/>
    </physiologicalReaction>
</comment>
<evidence type="ECO:0000256" key="2">
    <source>
        <dbReference type="ARBA" id="ARBA00022630"/>
    </source>
</evidence>
<comment type="cofactor">
    <cofactor evidence="1">
        <name>FMN</name>
        <dbReference type="ChEBI" id="CHEBI:58210"/>
    </cofactor>
</comment>
<dbReference type="PROSITE" id="PS01136">
    <property type="entry name" value="UPF0034"/>
    <property type="match status" value="1"/>
</dbReference>
<dbReference type="Pfam" id="PF01207">
    <property type="entry name" value="Dus"/>
    <property type="match status" value="1"/>
</dbReference>
<evidence type="ECO:0000256" key="12">
    <source>
        <dbReference type="ARBA" id="ARBA00048342"/>
    </source>
</evidence>
<evidence type="ECO:0000259" key="17">
    <source>
        <dbReference type="Pfam" id="PF01485"/>
    </source>
</evidence>
<evidence type="ECO:0000313" key="18">
    <source>
        <dbReference type="EMBL" id="KAG5657237.1"/>
    </source>
</evidence>
<organism evidence="18 19">
    <name type="scientific">Fusarium avenaceum</name>
    <dbReference type="NCBI Taxonomy" id="40199"/>
    <lineage>
        <taxon>Eukaryota</taxon>
        <taxon>Fungi</taxon>
        <taxon>Dikarya</taxon>
        <taxon>Ascomycota</taxon>
        <taxon>Pezizomycotina</taxon>
        <taxon>Sordariomycetes</taxon>
        <taxon>Hypocreomycetidae</taxon>
        <taxon>Hypocreales</taxon>
        <taxon>Nectriaceae</taxon>
        <taxon>Fusarium</taxon>
        <taxon>Fusarium tricinctum species complex</taxon>
    </lineage>
</organism>
<dbReference type="GO" id="GO:0006397">
    <property type="term" value="P:mRNA processing"/>
    <property type="evidence" value="ECO:0007669"/>
    <property type="project" value="UniProtKB-KW"/>
</dbReference>
<evidence type="ECO:0000256" key="8">
    <source>
        <dbReference type="ARBA" id="ARBA00022786"/>
    </source>
</evidence>
<dbReference type="SUPFAM" id="SSF51395">
    <property type="entry name" value="FMN-linked oxidoreductases"/>
    <property type="match status" value="1"/>
</dbReference>
<evidence type="ECO:0000256" key="11">
    <source>
        <dbReference type="ARBA" id="ARBA00045934"/>
    </source>
</evidence>
<keyword evidence="2" id="KW-0285">Flavoprotein</keyword>
<dbReference type="EMBL" id="JAGPUO010000018">
    <property type="protein sequence ID" value="KAG5657237.1"/>
    <property type="molecule type" value="Genomic_DNA"/>
</dbReference>
<dbReference type="InterPro" id="IPR018517">
    <property type="entry name" value="tRNA_hU_synthase_CS"/>
</dbReference>
<dbReference type="GO" id="GO:0008270">
    <property type="term" value="F:zinc ion binding"/>
    <property type="evidence" value="ECO:0007669"/>
    <property type="project" value="UniProtKB-KW"/>
</dbReference>
<sequence length="1128" mass="129160">MINTVYTFSQSIISSLWCFARHNINFIHWNIGFLCKSKGAIPCVGSHSFMSTIAVNMAGLSRDQPLMPGTFGPEDYIDFYDNPLETLEKLELAWKEREPRVSWSVNNLPSLDIVDRDWHKYDPPGALRKAPNITSQVLLNILHSSLENVKTRTFEEDRQKEELEQQRKLEENDKGKSKEPYLPVIIPAEIPVEEKESIAQTPPKTRPKILMTTFGPSVVTNTDVKANKRRIFALRRFFQRSSEKGESSATGAALAVLREEAADVERNREVLGLLTKSSSVELVECVSCLDDFHPKDVVKVPCHSYCHDCFVRLVSTACQNEQQWPPKCCLNEISFKTILRFIPSNLKKTVEDRSKEWELPVSDRVYCSDPNCSLWIKPKRIDPGRRQGLCDRSHLTCTLCRGPAHAGEDCPQDADMNLTNQLAEDEGWKRCGTQFCYVCSSRWRTCTCTMENLQAVKDGAAARREERRANELAEAEELRQALLQIEEYEREEALKAELLRQEQERLEEERRQRELEERVRQESIRRRDIEIKYQELRILLDQLHELQQVLLEVDQEKEAEIMIIDTETAKNDLVRKHEMERSGLQTRISAKMAEKEQALNKDFQVRAAEENILEEAYNERLQAYWKDKKDGEQEIEAAMLSLRKGMDQKHHAWQKWKAEQLMAFRAKLEDNKTYREELMYSTKHRLDDSCKEKEAEMTRRMAAEKKWLEVVILERERLLGEWEVQEVEGDADTFRGPFPIMYLGEKGESAHPLKIFDIARKQDRFLYALAPMVRYGKLAFRQTVHKYGVDLCWSPMILAKEFNRSSFARHSDLTVSTQPNQPPTIVQFGANDPLELARASALVAPSTQGVDLNCGCPQSWACAETLGAALMNHRELVRDMVVETRQRLASDGWGVGLEKDIDSPKGRSVSVKIRIHNDLRQTMDFIDTVIGHPQNRQIDWLTIHPRTRSTPSTTPIRTEALGILTEKYSKTLPILLSGDVFELSALPFQPTITTNNDAPLPSPDKLVLNDTTSAVNMSRPSNTHLSGFMSARGLLANPAIFAGYSACLWEAVETFMCKVARAPVPFKLVQHHVMEMTAPGMGSDKTSLLEKKERAELMKLTNTCEIIDFLDEKIEEKTGRVGGMRRDL</sequence>
<keyword evidence="14" id="KW-0175">Coiled coil</keyword>
<proteinExistence type="predicted"/>
<evidence type="ECO:0000256" key="1">
    <source>
        <dbReference type="ARBA" id="ARBA00001917"/>
    </source>
</evidence>
<comment type="catalytic activity">
    <reaction evidence="13">
        <text>a 5,6-dihydrouridine in mRNA + NADP(+) = a uridine in mRNA + NADPH + H(+)</text>
        <dbReference type="Rhea" id="RHEA:69855"/>
        <dbReference type="Rhea" id="RHEA-COMP:14658"/>
        <dbReference type="Rhea" id="RHEA-COMP:17789"/>
        <dbReference type="ChEBI" id="CHEBI:15378"/>
        <dbReference type="ChEBI" id="CHEBI:57783"/>
        <dbReference type="ChEBI" id="CHEBI:58349"/>
        <dbReference type="ChEBI" id="CHEBI:65315"/>
        <dbReference type="ChEBI" id="CHEBI:74443"/>
    </reaction>
    <physiologicalReaction direction="right-to-left" evidence="13">
        <dbReference type="Rhea" id="RHEA:69857"/>
    </physiologicalReaction>
</comment>
<evidence type="ECO:0000256" key="13">
    <source>
        <dbReference type="ARBA" id="ARBA00049447"/>
    </source>
</evidence>
<evidence type="ECO:0000256" key="4">
    <source>
        <dbReference type="ARBA" id="ARBA00022664"/>
    </source>
</evidence>
<dbReference type="PANTHER" id="PTHR11082:SF31">
    <property type="entry name" value="TRNA-DIHYDROURIDINE(20A_20B) SYNTHASE [NAD(P)+]-LIKE"/>
    <property type="match status" value="1"/>
</dbReference>
<dbReference type="AlphaFoldDB" id="A0A9P7H2K2"/>
<comment type="function">
    <text evidence="11">Catalyzes the synthesis of dihydrouridine, a modified base found in the D-loop of most tRNAs. Specifically modifies U47 in cytoplasmic tRNAs. Catalyzes the synthesis of dihydrouridine in some mRNAs, thereby affecting their translation.</text>
</comment>
<keyword evidence="8" id="KW-0833">Ubl conjugation pathway</keyword>
<reference evidence="18" key="1">
    <citation type="submission" date="2021-04" db="EMBL/GenBank/DDBJ databases">
        <title>Draft genome of Fusarium avenaceum strain F156N33, isolated from an atmospheric sample in Virginia.</title>
        <authorList>
            <person name="Yang S."/>
            <person name="Vinatzer B.A."/>
            <person name="Coleman J."/>
        </authorList>
    </citation>
    <scope>NUCLEOTIDE SEQUENCE</scope>
    <source>
        <strain evidence="18">F156N33</strain>
    </source>
</reference>
<keyword evidence="4" id="KW-0507">mRNA processing</keyword>
<dbReference type="InterPro" id="IPR035587">
    <property type="entry name" value="DUS-like_FMN-bd"/>
</dbReference>
<evidence type="ECO:0000256" key="9">
    <source>
        <dbReference type="ARBA" id="ARBA00022833"/>
    </source>
</evidence>
<protein>
    <submittedName>
        <fullName evidence="18">Uncharacterized protein</fullName>
    </submittedName>
</protein>
<name>A0A9P7H2K2_9HYPO</name>
<feature type="region of interest" description="Disordered" evidence="15">
    <location>
        <begin position="152"/>
        <end position="178"/>
    </location>
</feature>
<comment type="caution">
    <text evidence="18">The sequence shown here is derived from an EMBL/GenBank/DDBJ whole genome shotgun (WGS) entry which is preliminary data.</text>
</comment>
<evidence type="ECO:0000256" key="6">
    <source>
        <dbReference type="ARBA" id="ARBA00022723"/>
    </source>
</evidence>
<keyword evidence="3" id="KW-0288">FMN</keyword>
<feature type="coiled-coil region" evidence="14">
    <location>
        <begin position="461"/>
        <end position="556"/>
    </location>
</feature>
<keyword evidence="19" id="KW-1185">Reference proteome</keyword>